<proteinExistence type="predicted"/>
<organism evidence="2 5">
    <name type="scientific">Pectobacterium betavasculorum</name>
    <dbReference type="NCBI Taxonomy" id="55207"/>
    <lineage>
        <taxon>Bacteria</taxon>
        <taxon>Pseudomonadati</taxon>
        <taxon>Pseudomonadota</taxon>
        <taxon>Gammaproteobacteria</taxon>
        <taxon>Enterobacterales</taxon>
        <taxon>Pectobacteriaceae</taxon>
        <taxon>Pectobacterium</taxon>
    </lineage>
</organism>
<dbReference type="AlphaFoldDB" id="A0A093ST20"/>
<evidence type="ECO:0000256" key="1">
    <source>
        <dbReference type="SAM" id="SignalP"/>
    </source>
</evidence>
<dbReference type="PROSITE" id="PS51257">
    <property type="entry name" value="PROKAR_LIPOPROTEIN"/>
    <property type="match status" value="1"/>
</dbReference>
<dbReference type="eggNOG" id="ENOG50330UM">
    <property type="taxonomic scope" value="Bacteria"/>
</dbReference>
<evidence type="ECO:0000313" key="3">
    <source>
        <dbReference type="EMBL" id="KFX16084.1"/>
    </source>
</evidence>
<dbReference type="RefSeq" id="WP_039307661.1">
    <property type="nucleotide sequence ID" value="NZ_JAODTE010000010.1"/>
</dbReference>
<keyword evidence="1" id="KW-0732">Signal</keyword>
<gene>
    <name evidence="3" type="ORF">JV35_18010</name>
    <name evidence="2" type="ORF">KP22_18810</name>
</gene>
<accession>A0A093ST20</accession>
<name>A0A093ST20_9GAMM</name>
<feature type="chain" id="PRO_5001888154" evidence="1">
    <location>
        <begin position="21"/>
        <end position="129"/>
    </location>
</feature>
<dbReference type="STRING" id="55207.KP22_18810"/>
<feature type="signal peptide" evidence="1">
    <location>
        <begin position="1"/>
        <end position="20"/>
    </location>
</feature>
<dbReference type="Proteomes" id="UP000032869">
    <property type="component" value="Unassembled WGS sequence"/>
</dbReference>
<keyword evidence="4" id="KW-1185">Reference proteome</keyword>
<reference evidence="4 5" key="1">
    <citation type="submission" date="2014-08" db="EMBL/GenBank/DDBJ databases">
        <title>Genome sequences of NCPPB Pectobacterium isolates.</title>
        <authorList>
            <person name="Glover R.H."/>
            <person name="Sapp M."/>
            <person name="Elphinstone J."/>
        </authorList>
    </citation>
    <scope>NUCLEOTIDE SEQUENCE [LARGE SCALE GENOMIC DNA]</scope>
    <source>
        <strain evidence="3 4">NCPPB 2793</strain>
        <strain evidence="2 5">NCPPB 2795</strain>
    </source>
</reference>
<dbReference type="EMBL" id="JQHL01000013">
    <property type="protein sequence ID" value="KFX16084.1"/>
    <property type="molecule type" value="Genomic_DNA"/>
</dbReference>
<keyword evidence="2" id="KW-0449">Lipoprotein</keyword>
<dbReference type="Proteomes" id="UP000032874">
    <property type="component" value="Unassembled WGS sequence"/>
</dbReference>
<sequence>MKKQIIFAALVSVLILTGCAERTVPVANVTQSITGQHTTEQVKNAIIEAGQKSKWAMSQAYAGAIDGRLVQRSHVANVRITYSQTRYSINYVGSENLLAGGGKIHRNYNNWIKKLDHEIQLTLAGQQIK</sequence>
<comment type="caution">
    <text evidence="2">The sequence shown here is derived from an EMBL/GenBank/DDBJ whole genome shotgun (WGS) entry which is preliminary data.</text>
</comment>
<protein>
    <submittedName>
        <fullName evidence="2">Lipoprotein</fullName>
    </submittedName>
</protein>
<dbReference type="EMBL" id="JQHM01000015">
    <property type="protein sequence ID" value="KFX01493.1"/>
    <property type="molecule type" value="Genomic_DNA"/>
</dbReference>
<dbReference type="OrthoDB" id="9815328at2"/>
<evidence type="ECO:0000313" key="2">
    <source>
        <dbReference type="EMBL" id="KFX01493.1"/>
    </source>
</evidence>
<evidence type="ECO:0000313" key="4">
    <source>
        <dbReference type="Proteomes" id="UP000032869"/>
    </source>
</evidence>
<evidence type="ECO:0000313" key="5">
    <source>
        <dbReference type="Proteomes" id="UP000032874"/>
    </source>
</evidence>